<evidence type="ECO:0000256" key="1">
    <source>
        <dbReference type="ARBA" id="ARBA00023125"/>
    </source>
</evidence>
<dbReference type="Proteomes" id="UP000186705">
    <property type="component" value="Unassembled WGS sequence"/>
</dbReference>
<evidence type="ECO:0000256" key="2">
    <source>
        <dbReference type="PROSITE-ProRule" id="PRU00335"/>
    </source>
</evidence>
<evidence type="ECO:0000313" key="5">
    <source>
        <dbReference type="Proteomes" id="UP000186705"/>
    </source>
</evidence>
<dbReference type="PANTHER" id="PTHR43479:SF11">
    <property type="entry name" value="ACREF_ENVCD OPERON REPRESSOR-RELATED"/>
    <property type="match status" value="1"/>
</dbReference>
<dbReference type="InterPro" id="IPR009057">
    <property type="entry name" value="Homeodomain-like_sf"/>
</dbReference>
<dbReference type="STRING" id="1862672.BO225_00310"/>
<keyword evidence="5" id="KW-1185">Reference proteome</keyword>
<comment type="caution">
    <text evidence="4">The sequence shown here is derived from an EMBL/GenBank/DDBJ whole genome shotgun (WGS) entry which is preliminary data.</text>
</comment>
<keyword evidence="1 2" id="KW-0238">DNA-binding</keyword>
<dbReference type="GeneID" id="78274398"/>
<dbReference type="InterPro" id="IPR050624">
    <property type="entry name" value="HTH-type_Tx_Regulator"/>
</dbReference>
<dbReference type="PANTHER" id="PTHR43479">
    <property type="entry name" value="ACREF/ENVCD OPERON REPRESSOR-RELATED"/>
    <property type="match status" value="1"/>
</dbReference>
<dbReference type="PROSITE" id="PS50977">
    <property type="entry name" value="HTH_TETR_2"/>
    <property type="match status" value="1"/>
</dbReference>
<evidence type="ECO:0000313" key="4">
    <source>
        <dbReference type="EMBL" id="OLU47912.1"/>
    </source>
</evidence>
<reference evidence="4 5" key="1">
    <citation type="submission" date="2016-11" db="EMBL/GenBank/DDBJ databases">
        <title>Description of two novel members of the family Erysipelotrichaceae: Ileibacterium lipovorans gen. nov., sp. nov. and Dubosiella newyorkensis, gen. nov., sp. nov.</title>
        <authorList>
            <person name="Cox L.M."/>
            <person name="Sohn J."/>
            <person name="Tyrrell K.L."/>
            <person name="Citron D.M."/>
            <person name="Lawson P.A."/>
            <person name="Patel N.B."/>
            <person name="Iizumi T."/>
            <person name="Perez-Perez G.I."/>
            <person name="Goldstein E.J."/>
            <person name="Blaser M.J."/>
        </authorList>
    </citation>
    <scope>NUCLEOTIDE SEQUENCE [LARGE SCALE GENOMIC DNA]</scope>
    <source>
        <strain evidence="4 5">NYU-BL-A4</strain>
    </source>
</reference>
<dbReference type="GO" id="GO:0003677">
    <property type="term" value="F:DNA binding"/>
    <property type="evidence" value="ECO:0007669"/>
    <property type="project" value="UniProtKB-UniRule"/>
</dbReference>
<dbReference type="AlphaFoldDB" id="A0A1U7NQJ7"/>
<gene>
    <name evidence="4" type="ORF">BO225_00310</name>
</gene>
<name>A0A1U7NQJ7_9FIRM</name>
<dbReference type="InterPro" id="IPR001647">
    <property type="entry name" value="HTH_TetR"/>
</dbReference>
<protein>
    <submittedName>
        <fullName evidence="4">Transcriptional regulator</fullName>
    </submittedName>
</protein>
<dbReference type="SUPFAM" id="SSF46689">
    <property type="entry name" value="Homeodomain-like"/>
    <property type="match status" value="1"/>
</dbReference>
<dbReference type="PRINTS" id="PR00455">
    <property type="entry name" value="HTHTETR"/>
</dbReference>
<accession>A0A1U7NQJ7</accession>
<feature type="domain" description="HTH tetR-type" evidence="3">
    <location>
        <begin position="10"/>
        <end position="70"/>
    </location>
</feature>
<dbReference type="RefSeq" id="WP_076340314.1">
    <property type="nucleotide sequence ID" value="NZ_CAJTMI010000007.1"/>
</dbReference>
<dbReference type="Pfam" id="PF00440">
    <property type="entry name" value="TetR_N"/>
    <property type="match status" value="1"/>
</dbReference>
<feature type="DNA-binding region" description="H-T-H motif" evidence="2">
    <location>
        <begin position="33"/>
        <end position="52"/>
    </location>
</feature>
<organism evidence="4 5">
    <name type="scientific">Dubosiella newyorkensis</name>
    <dbReference type="NCBI Taxonomy" id="1862672"/>
    <lineage>
        <taxon>Bacteria</taxon>
        <taxon>Bacillati</taxon>
        <taxon>Bacillota</taxon>
        <taxon>Erysipelotrichia</taxon>
        <taxon>Erysipelotrichales</taxon>
        <taxon>Erysipelotrichaceae</taxon>
        <taxon>Dubosiella</taxon>
    </lineage>
</organism>
<dbReference type="Gene3D" id="1.10.357.10">
    <property type="entry name" value="Tetracycline Repressor, domain 2"/>
    <property type="match status" value="1"/>
</dbReference>
<proteinExistence type="predicted"/>
<evidence type="ECO:0000259" key="3">
    <source>
        <dbReference type="PROSITE" id="PS50977"/>
    </source>
</evidence>
<dbReference type="EMBL" id="MPKA01000021">
    <property type="protein sequence ID" value="OLU47912.1"/>
    <property type="molecule type" value="Genomic_DNA"/>
</dbReference>
<sequence>MKSKILENKRKKKESLLKAAYSLFSKTDIKNVSIQDIVSNAGVAKGTFYLYFKDKYHLRDYLISIEVSKLFKSANDELQKNDIRNFEDSVVFILNNVLLSLESNPVMLRFIKNNLSLGVFHEQLHSALENDETYNLNDQFIKLVHKYHYTFKNPTIILYLIIEMVGSACYTSILESKPMPIQELKPYLFDSIRAILKQGEPSKESEK</sequence>
<dbReference type="OrthoDB" id="9812484at2"/>